<dbReference type="SMART" id="SM00342">
    <property type="entry name" value="HTH_ARAC"/>
    <property type="match status" value="1"/>
</dbReference>
<evidence type="ECO:0000256" key="2">
    <source>
        <dbReference type="ARBA" id="ARBA00023125"/>
    </source>
</evidence>
<gene>
    <name evidence="5" type="ORF">EH32_01630</name>
</gene>
<dbReference type="Proteomes" id="UP000027866">
    <property type="component" value="Unassembled WGS sequence"/>
</dbReference>
<dbReference type="PANTHER" id="PTHR46796">
    <property type="entry name" value="HTH-TYPE TRANSCRIPTIONAL ACTIVATOR RHAS-RELATED"/>
    <property type="match status" value="1"/>
</dbReference>
<dbReference type="EMBL" id="JMIX01000011">
    <property type="protein sequence ID" value="KEO91053.1"/>
    <property type="molecule type" value="Genomic_DNA"/>
</dbReference>
<feature type="domain" description="HTH araC/xylS-type" evidence="4">
    <location>
        <begin position="161"/>
        <end position="261"/>
    </location>
</feature>
<dbReference type="GO" id="GO:0003700">
    <property type="term" value="F:DNA-binding transcription factor activity"/>
    <property type="evidence" value="ECO:0007669"/>
    <property type="project" value="InterPro"/>
</dbReference>
<keyword evidence="5" id="KW-0689">Ribosomal protein</keyword>
<keyword evidence="6" id="KW-1185">Reference proteome</keyword>
<evidence type="ECO:0000313" key="6">
    <source>
        <dbReference type="Proteomes" id="UP000027866"/>
    </source>
</evidence>
<protein>
    <submittedName>
        <fullName evidence="5">50S ribosomal protein L20</fullName>
    </submittedName>
</protein>
<dbReference type="Pfam" id="PF12833">
    <property type="entry name" value="HTH_18"/>
    <property type="match status" value="1"/>
</dbReference>
<proteinExistence type="predicted"/>
<keyword evidence="3" id="KW-0804">Transcription</keyword>
<dbReference type="AlphaFoldDB" id="A0A074MGS3"/>
<dbReference type="InterPro" id="IPR050204">
    <property type="entry name" value="AraC_XylS_family_regulators"/>
</dbReference>
<evidence type="ECO:0000259" key="4">
    <source>
        <dbReference type="PROSITE" id="PS01124"/>
    </source>
</evidence>
<dbReference type="Gene3D" id="1.10.10.60">
    <property type="entry name" value="Homeodomain-like"/>
    <property type="match status" value="1"/>
</dbReference>
<accession>A0A074MGS3</accession>
<dbReference type="GO" id="GO:0043565">
    <property type="term" value="F:sequence-specific DNA binding"/>
    <property type="evidence" value="ECO:0007669"/>
    <property type="project" value="InterPro"/>
</dbReference>
<reference evidence="5 6" key="1">
    <citation type="submission" date="2014-04" db="EMBL/GenBank/DDBJ databases">
        <title>A comprehensive comparison of genomes of Erythrobacter spp. Strains.</title>
        <authorList>
            <person name="Zheng Q."/>
        </authorList>
    </citation>
    <scope>NUCLEOTIDE SEQUENCE [LARGE SCALE GENOMIC DNA]</scope>
    <source>
        <strain evidence="5 6">DSM 8509</strain>
    </source>
</reference>
<dbReference type="PROSITE" id="PS01124">
    <property type="entry name" value="HTH_ARAC_FAMILY_2"/>
    <property type="match status" value="1"/>
</dbReference>
<dbReference type="InterPro" id="IPR018060">
    <property type="entry name" value="HTH_AraC"/>
</dbReference>
<name>A0A074MGS3_9SPHN</name>
<keyword evidence="2" id="KW-0238">DNA-binding</keyword>
<evidence type="ECO:0000256" key="1">
    <source>
        <dbReference type="ARBA" id="ARBA00023015"/>
    </source>
</evidence>
<comment type="caution">
    <text evidence="5">The sequence shown here is derived from an EMBL/GenBank/DDBJ whole genome shotgun (WGS) entry which is preliminary data.</text>
</comment>
<evidence type="ECO:0000313" key="5">
    <source>
        <dbReference type="EMBL" id="KEO91053.1"/>
    </source>
</evidence>
<dbReference type="GO" id="GO:0005840">
    <property type="term" value="C:ribosome"/>
    <property type="evidence" value="ECO:0007669"/>
    <property type="project" value="UniProtKB-KW"/>
</dbReference>
<keyword evidence="1" id="KW-0805">Transcription regulation</keyword>
<sequence>MRLALPRKELRPFVTTYYYTEAQCSAREPLLEDYLHPKWPNLRFIHAQTCESAVGGEELRAVPFFAATGPTSRTARFRMGSGQIWRIGLMPLGWAALVEARAGDYADRFVDALADRAFSAFHPLARALAQGEAGFAPGLELIEQHMDRIVARSAAIGVLSGGPIRAVNAALVDPEIATVAQLAERVGMNVRSLERLTRRAFGFTPKLLLRRQRFLRSLAQFVLDPSLKWLDALDCQYHDQAHFVRDVKRFMGMNPSEYARLDKPFLAAAARARMEIAGEAVQGLHRPQGVA</sequence>
<evidence type="ECO:0000256" key="3">
    <source>
        <dbReference type="ARBA" id="ARBA00023163"/>
    </source>
</evidence>
<organism evidence="5 6">
    <name type="scientific">Erythrobacter litoralis</name>
    <dbReference type="NCBI Taxonomy" id="39960"/>
    <lineage>
        <taxon>Bacteria</taxon>
        <taxon>Pseudomonadati</taxon>
        <taxon>Pseudomonadota</taxon>
        <taxon>Alphaproteobacteria</taxon>
        <taxon>Sphingomonadales</taxon>
        <taxon>Erythrobacteraceae</taxon>
        <taxon>Erythrobacter/Porphyrobacter group</taxon>
        <taxon>Erythrobacter</taxon>
    </lineage>
</organism>
<keyword evidence="5" id="KW-0687">Ribonucleoprotein</keyword>